<keyword evidence="1" id="KW-0472">Membrane</keyword>
<sequence>MLVASRRDSTSTRCARCADFALRKRRHRRRKTKVTAWWRRFGGSLEYTPTGSDWKIGYGFLFGIIVTAAIVLEVLAYLKRLEMRSLPLNFQIDPVGGATFPIGDEGSLEQALTGEDGFR</sequence>
<name>A0A0S3SIN3_PHAAN</name>
<accession>A0A0S3SIN3</accession>
<feature type="transmembrane region" description="Helical" evidence="1">
    <location>
        <begin position="56"/>
        <end position="78"/>
    </location>
</feature>
<evidence type="ECO:0000313" key="3">
    <source>
        <dbReference type="Proteomes" id="UP000291084"/>
    </source>
</evidence>
<evidence type="ECO:0000313" key="2">
    <source>
        <dbReference type="EMBL" id="BAT92679.1"/>
    </source>
</evidence>
<dbReference type="EMBL" id="AP015040">
    <property type="protein sequence ID" value="BAT92679.1"/>
    <property type="molecule type" value="Genomic_DNA"/>
</dbReference>
<keyword evidence="3" id="KW-1185">Reference proteome</keyword>
<organism evidence="2 3">
    <name type="scientific">Vigna angularis var. angularis</name>
    <dbReference type="NCBI Taxonomy" id="157739"/>
    <lineage>
        <taxon>Eukaryota</taxon>
        <taxon>Viridiplantae</taxon>
        <taxon>Streptophyta</taxon>
        <taxon>Embryophyta</taxon>
        <taxon>Tracheophyta</taxon>
        <taxon>Spermatophyta</taxon>
        <taxon>Magnoliopsida</taxon>
        <taxon>eudicotyledons</taxon>
        <taxon>Gunneridae</taxon>
        <taxon>Pentapetalae</taxon>
        <taxon>rosids</taxon>
        <taxon>fabids</taxon>
        <taxon>Fabales</taxon>
        <taxon>Fabaceae</taxon>
        <taxon>Papilionoideae</taxon>
        <taxon>50 kb inversion clade</taxon>
        <taxon>NPAAA clade</taxon>
        <taxon>indigoferoid/millettioid clade</taxon>
        <taxon>Phaseoleae</taxon>
        <taxon>Vigna</taxon>
    </lineage>
</organism>
<gene>
    <name evidence="2" type="primary">Vigan.07G147900</name>
    <name evidence="2" type="ORF">VIGAN_07147900</name>
</gene>
<evidence type="ECO:0000256" key="1">
    <source>
        <dbReference type="SAM" id="Phobius"/>
    </source>
</evidence>
<reference evidence="2 3" key="1">
    <citation type="journal article" date="2015" name="Sci. Rep.">
        <title>The power of single molecule real-time sequencing technology in the de novo assembly of a eukaryotic genome.</title>
        <authorList>
            <person name="Sakai H."/>
            <person name="Naito K."/>
            <person name="Ogiso-Tanaka E."/>
            <person name="Takahashi Y."/>
            <person name="Iseki K."/>
            <person name="Muto C."/>
            <person name="Satou K."/>
            <person name="Teruya K."/>
            <person name="Shiroma A."/>
            <person name="Shimoji M."/>
            <person name="Hirano T."/>
            <person name="Itoh T."/>
            <person name="Kaga A."/>
            <person name="Tomooka N."/>
        </authorList>
    </citation>
    <scope>NUCLEOTIDE SEQUENCE [LARGE SCALE GENOMIC DNA]</scope>
    <source>
        <strain evidence="3">cv. Shumari</strain>
    </source>
</reference>
<keyword evidence="1" id="KW-1133">Transmembrane helix</keyword>
<protein>
    <submittedName>
        <fullName evidence="2">Uncharacterized protein</fullName>
    </submittedName>
</protein>
<dbReference type="Proteomes" id="UP000291084">
    <property type="component" value="Chromosome 7"/>
</dbReference>
<keyword evidence="1" id="KW-0812">Transmembrane</keyword>
<dbReference type="AlphaFoldDB" id="A0A0S3SIN3"/>
<proteinExistence type="predicted"/>